<gene>
    <name evidence="10" type="ORF">GCM10023205_42980</name>
</gene>
<dbReference type="CDD" id="cd08174">
    <property type="entry name" value="G1PDH-like"/>
    <property type="match status" value="1"/>
</dbReference>
<comment type="caution">
    <text evidence="10">The sequence shown here is derived from an EMBL/GenBank/DDBJ whole genome shotgun (WGS) entry which is preliminary data.</text>
</comment>
<evidence type="ECO:0000256" key="5">
    <source>
        <dbReference type="ARBA" id="ARBA00023002"/>
    </source>
</evidence>
<keyword evidence="3" id="KW-0479">Metal-binding</keyword>
<keyword evidence="11" id="KW-1185">Reference proteome</keyword>
<keyword evidence="8" id="KW-0594">Phospholipid biosynthesis</keyword>
<keyword evidence="7" id="KW-0443">Lipid metabolism</keyword>
<evidence type="ECO:0000256" key="1">
    <source>
        <dbReference type="ARBA" id="ARBA00022490"/>
    </source>
</evidence>
<keyword evidence="1" id="KW-0963">Cytoplasm</keyword>
<dbReference type="Gene3D" id="1.20.1090.10">
    <property type="entry name" value="Dehydroquinate synthase-like - alpha domain"/>
    <property type="match status" value="1"/>
</dbReference>
<dbReference type="InterPro" id="IPR016205">
    <property type="entry name" value="Glycerol_DH"/>
</dbReference>
<name>A0ABP9HJP7_9ACTN</name>
<sequence length="353" mass="36535">MPILTRLVPAPLTVDIRPGALGDLSAILSDRRVSTSGRLAVAVSTGSGARLRERLAPAIPDAEWFGVDGGSLAAAVDLADRMGAGNYDAVVGIGGGRVLDATKYAAARVGLPVVAVATNLAHDGIASPVSILDNDKGRGSYGVPTPIALIVDLAVIREAPKRFVRSGIGEALSNLSSVADWELSARETGEAFDGLAAAFSRTAGESLLHRPDTVEDDPFLVALTEGLVLSGIAMSVTGTSRPCSGGCHEISHAIDLLFPERDGLHGEQVGLGAAFCTYLRGDRGLADRLAASLDRHGLPIVPAQLGLTAEQFVDVLEFAPATRPGRYTIIEHLGLGRDALGDAVADYVDTYSG</sequence>
<evidence type="ECO:0000313" key="10">
    <source>
        <dbReference type="EMBL" id="GAA4972275.1"/>
    </source>
</evidence>
<dbReference type="Gene3D" id="3.40.50.1970">
    <property type="match status" value="1"/>
</dbReference>
<keyword evidence="9" id="KW-1208">Phospholipid metabolism</keyword>
<keyword evidence="6" id="KW-0520">NAD</keyword>
<dbReference type="PANTHER" id="PTHR43616">
    <property type="entry name" value="GLYCEROL DEHYDROGENASE"/>
    <property type="match status" value="1"/>
</dbReference>
<dbReference type="InterPro" id="IPR032837">
    <property type="entry name" value="G1PDH"/>
</dbReference>
<proteinExistence type="predicted"/>
<organism evidence="10 11">
    <name type="scientific">Yinghuangia aomiensis</name>
    <dbReference type="NCBI Taxonomy" id="676205"/>
    <lineage>
        <taxon>Bacteria</taxon>
        <taxon>Bacillati</taxon>
        <taxon>Actinomycetota</taxon>
        <taxon>Actinomycetes</taxon>
        <taxon>Kitasatosporales</taxon>
        <taxon>Streptomycetaceae</taxon>
        <taxon>Yinghuangia</taxon>
    </lineage>
</organism>
<dbReference type="Proteomes" id="UP001500466">
    <property type="component" value="Unassembled WGS sequence"/>
</dbReference>
<accession>A0ABP9HJP7</accession>
<protein>
    <submittedName>
        <fullName evidence="10">Iron-containing alcohol dehydrogenase family protein</fullName>
    </submittedName>
</protein>
<keyword evidence="4" id="KW-0521">NADP</keyword>
<dbReference type="SUPFAM" id="SSF56796">
    <property type="entry name" value="Dehydroquinate synthase-like"/>
    <property type="match status" value="1"/>
</dbReference>
<keyword evidence="2" id="KW-0444">Lipid biosynthesis</keyword>
<dbReference type="PIRSF" id="PIRSF000112">
    <property type="entry name" value="Glycerol_dehydrogenase"/>
    <property type="match status" value="1"/>
</dbReference>
<evidence type="ECO:0000256" key="8">
    <source>
        <dbReference type="ARBA" id="ARBA00023209"/>
    </source>
</evidence>
<evidence type="ECO:0000256" key="6">
    <source>
        <dbReference type="ARBA" id="ARBA00023027"/>
    </source>
</evidence>
<dbReference type="PANTHER" id="PTHR43616:SF5">
    <property type="entry name" value="GLYCEROL DEHYDROGENASE 1"/>
    <property type="match status" value="1"/>
</dbReference>
<evidence type="ECO:0000256" key="9">
    <source>
        <dbReference type="ARBA" id="ARBA00023264"/>
    </source>
</evidence>
<evidence type="ECO:0000313" key="11">
    <source>
        <dbReference type="Proteomes" id="UP001500466"/>
    </source>
</evidence>
<dbReference type="EMBL" id="BAABHS010000014">
    <property type="protein sequence ID" value="GAA4972275.1"/>
    <property type="molecule type" value="Genomic_DNA"/>
</dbReference>
<evidence type="ECO:0000256" key="3">
    <source>
        <dbReference type="ARBA" id="ARBA00022723"/>
    </source>
</evidence>
<dbReference type="RefSeq" id="WP_345677195.1">
    <property type="nucleotide sequence ID" value="NZ_BAABHS010000014.1"/>
</dbReference>
<reference evidence="11" key="1">
    <citation type="journal article" date="2019" name="Int. J. Syst. Evol. Microbiol.">
        <title>The Global Catalogue of Microorganisms (GCM) 10K type strain sequencing project: providing services to taxonomists for standard genome sequencing and annotation.</title>
        <authorList>
            <consortium name="The Broad Institute Genomics Platform"/>
            <consortium name="The Broad Institute Genome Sequencing Center for Infectious Disease"/>
            <person name="Wu L."/>
            <person name="Ma J."/>
        </authorList>
    </citation>
    <scope>NUCLEOTIDE SEQUENCE [LARGE SCALE GENOMIC DNA]</scope>
    <source>
        <strain evidence="11">JCM 17986</strain>
    </source>
</reference>
<evidence type="ECO:0000256" key="4">
    <source>
        <dbReference type="ARBA" id="ARBA00022857"/>
    </source>
</evidence>
<dbReference type="Pfam" id="PF13685">
    <property type="entry name" value="Fe-ADH_2"/>
    <property type="match status" value="1"/>
</dbReference>
<keyword evidence="5" id="KW-0560">Oxidoreductase</keyword>
<evidence type="ECO:0000256" key="7">
    <source>
        <dbReference type="ARBA" id="ARBA00023098"/>
    </source>
</evidence>
<evidence type="ECO:0000256" key="2">
    <source>
        <dbReference type="ARBA" id="ARBA00022516"/>
    </source>
</evidence>